<dbReference type="EMBL" id="RBID01000013">
    <property type="protein sequence ID" value="RKQ60316.1"/>
    <property type="molecule type" value="Genomic_DNA"/>
</dbReference>
<dbReference type="Proteomes" id="UP000279384">
    <property type="component" value="Unassembled WGS sequence"/>
</dbReference>
<dbReference type="RefSeq" id="WP_120810383.1">
    <property type="nucleotide sequence ID" value="NZ_RBID01000013.1"/>
</dbReference>
<evidence type="ECO:0000313" key="1">
    <source>
        <dbReference type="EMBL" id="RKQ60316.1"/>
    </source>
</evidence>
<name>A0A495BKP4_VOGIN</name>
<sequence>MRSLSASSSKPPVTSDAVVFNYQRPTRARLIALGTGGRLWLVEAFDPLHKVWVWQDESNNMEQAVEGARRLSLFPS</sequence>
<organism evidence="1 2">
    <name type="scientific">Vogesella indigofera</name>
    <name type="common">Pseudomonas indigofera</name>
    <dbReference type="NCBI Taxonomy" id="45465"/>
    <lineage>
        <taxon>Bacteria</taxon>
        <taxon>Pseudomonadati</taxon>
        <taxon>Pseudomonadota</taxon>
        <taxon>Betaproteobacteria</taxon>
        <taxon>Neisseriales</taxon>
        <taxon>Chromobacteriaceae</taxon>
        <taxon>Vogesella</taxon>
    </lineage>
</organism>
<dbReference type="AlphaFoldDB" id="A0A495BKP4"/>
<gene>
    <name evidence="1" type="ORF">C8E02_1660</name>
</gene>
<comment type="caution">
    <text evidence="1">The sequence shown here is derived from an EMBL/GenBank/DDBJ whole genome shotgun (WGS) entry which is preliminary data.</text>
</comment>
<protein>
    <submittedName>
        <fullName evidence="1">Uncharacterized protein</fullName>
    </submittedName>
</protein>
<proteinExistence type="predicted"/>
<reference evidence="1 2" key="1">
    <citation type="submission" date="2018-10" db="EMBL/GenBank/DDBJ databases">
        <title>Genomic Encyclopedia of Type Strains, Phase IV (KMG-IV): sequencing the most valuable type-strain genomes for metagenomic binning, comparative biology and taxonomic classification.</title>
        <authorList>
            <person name="Goeker M."/>
        </authorList>
    </citation>
    <scope>NUCLEOTIDE SEQUENCE [LARGE SCALE GENOMIC DNA]</scope>
    <source>
        <strain evidence="1 2">DSM 3303</strain>
    </source>
</reference>
<evidence type="ECO:0000313" key="2">
    <source>
        <dbReference type="Proteomes" id="UP000279384"/>
    </source>
</evidence>
<accession>A0A495BKP4</accession>